<dbReference type="GO" id="GO:0061709">
    <property type="term" value="P:reticulophagy"/>
    <property type="evidence" value="ECO:0007669"/>
    <property type="project" value="TreeGrafter"/>
</dbReference>
<sequence length="722" mass="79562">MAWQLRASMLRLPRFSLRFAGSGRIEDMRFFTQTLYTYWYHKGFWGATVASAVDFLNTVALLVVAVIFTMRFDWATALSCTEPECAAQSLVHGLHTPYIFRKGYWGHLWGLVFVCCTVASCAYELMRFVETYHLQFEVEEVARDAGVDTGFLTPLHRWRYHWRRGLDARDGHEFIGLRGGDTIALSSAGWGEFLETVCAAVGRNGSVKLGAPGEPLDPLRAVQSLMQLENYLIALHESDALQGTALQYVSPGVLRTLLDAMFDAFRTVESRHKCVWAVRSTLVTYAVLYTAGFLFVCVYATLKVLVKNAAQIKVNYWALSQRMWTTEAQWRFRLYNEVEHLHACRLRAGAEVATRMVDRLRVSSSLSRLVRRVCSTCVLVTAVLSFLNPALLIGGSIGGLTLVWWLTLALMVYACVPEVDAPEREYAYVADLERLVGSLHFSTAEWFHSADAFYEHITTTFFKNRLLVVVTGLLESLALPLLLLYALQDGSVERFVEFVIQHSVSVDGVGSIAIGSDWSAASLSGATAEDRESSGAHGASGSTRSQDAEMSATLLGAAASATGPAYKRAEKVRQSAASFAAVYSQWTLRHVDGPPGRDSPACERDAALQEFLRRLSDSVRGTSAAQRASAPAVGNLFVSRDSCASPTSARRFMAAREEAERNVSALDNDVSGVQAFSTGGITAHDREQLFVSQVSSSRFAFSAPRSAPPRPPRRDAADYGTE</sequence>
<evidence type="ECO:0000256" key="3">
    <source>
        <dbReference type="ARBA" id="ARBA00018074"/>
    </source>
</evidence>
<evidence type="ECO:0000256" key="2">
    <source>
        <dbReference type="ARBA" id="ARBA00006185"/>
    </source>
</evidence>
<evidence type="ECO:0000313" key="13">
    <source>
        <dbReference type="Proteomes" id="UP001430356"/>
    </source>
</evidence>
<proteinExistence type="inferred from homology"/>
<feature type="region of interest" description="Disordered" evidence="11">
    <location>
        <begin position="699"/>
        <end position="722"/>
    </location>
</feature>
<dbReference type="GO" id="GO:0034045">
    <property type="term" value="C:phagophore assembly site membrane"/>
    <property type="evidence" value="ECO:0007669"/>
    <property type="project" value="UniProtKB-SubCell"/>
</dbReference>
<keyword evidence="9 10" id="KW-0472">Membrane</keyword>
<dbReference type="GO" id="GO:0034727">
    <property type="term" value="P:piecemeal microautophagy of the nucleus"/>
    <property type="evidence" value="ECO:0007669"/>
    <property type="project" value="TreeGrafter"/>
</dbReference>
<reference evidence="12 13" key="1">
    <citation type="journal article" date="2021" name="MBio">
        <title>A New Model Trypanosomatid, Novymonas esmeraldas: Genomic Perception of Its 'Candidatus Pandoraea novymonadis' Endosymbiont.</title>
        <authorList>
            <person name="Zakharova A."/>
            <person name="Saura A."/>
            <person name="Butenko A."/>
            <person name="Podesvova L."/>
            <person name="Warmusova S."/>
            <person name="Kostygov A.Y."/>
            <person name="Nenarokova A."/>
            <person name="Lukes J."/>
            <person name="Opperdoes F.R."/>
            <person name="Yurchenko V."/>
        </authorList>
    </citation>
    <scope>NUCLEOTIDE SEQUENCE [LARGE SCALE GENOMIC DNA]</scope>
    <source>
        <strain evidence="12 13">E262AT.01</strain>
    </source>
</reference>
<evidence type="ECO:0000256" key="6">
    <source>
        <dbReference type="ARBA" id="ARBA00022989"/>
    </source>
</evidence>
<comment type="caution">
    <text evidence="12">The sequence shown here is derived from an EMBL/GenBank/DDBJ whole genome shotgun (WGS) entry which is preliminary data.</text>
</comment>
<dbReference type="GO" id="GO:0034497">
    <property type="term" value="P:protein localization to phagophore assembly site"/>
    <property type="evidence" value="ECO:0007669"/>
    <property type="project" value="TreeGrafter"/>
</dbReference>
<evidence type="ECO:0000256" key="10">
    <source>
        <dbReference type="RuleBase" id="RU364027"/>
    </source>
</evidence>
<dbReference type="AlphaFoldDB" id="A0AAW0F5E8"/>
<dbReference type="Pfam" id="PF04109">
    <property type="entry name" value="ATG9"/>
    <property type="match status" value="1"/>
</dbReference>
<evidence type="ECO:0000313" key="12">
    <source>
        <dbReference type="EMBL" id="KAK7201812.1"/>
    </source>
</evidence>
<name>A0AAW0F5E8_9TRYP</name>
<keyword evidence="7 10" id="KW-0072">Autophagy</keyword>
<keyword evidence="4 10" id="KW-0813">Transport</keyword>
<comment type="subcellular location">
    <subcellularLocation>
        <location evidence="1 10">Preautophagosomal structure membrane</location>
        <topology evidence="1 10">Multi-pass membrane protein</topology>
    </subcellularLocation>
</comment>
<dbReference type="GO" id="GO:0000422">
    <property type="term" value="P:autophagy of mitochondrion"/>
    <property type="evidence" value="ECO:0007669"/>
    <property type="project" value="TreeGrafter"/>
</dbReference>
<protein>
    <recommendedName>
        <fullName evidence="3 10">Autophagy-related protein 9</fullName>
    </recommendedName>
</protein>
<evidence type="ECO:0000256" key="8">
    <source>
        <dbReference type="ARBA" id="ARBA00023055"/>
    </source>
</evidence>
<dbReference type="GO" id="GO:0006869">
    <property type="term" value="P:lipid transport"/>
    <property type="evidence" value="ECO:0007669"/>
    <property type="project" value="UniProtKB-KW"/>
</dbReference>
<organism evidence="12 13">
    <name type="scientific">Novymonas esmeraldas</name>
    <dbReference type="NCBI Taxonomy" id="1808958"/>
    <lineage>
        <taxon>Eukaryota</taxon>
        <taxon>Discoba</taxon>
        <taxon>Euglenozoa</taxon>
        <taxon>Kinetoplastea</taxon>
        <taxon>Metakinetoplastina</taxon>
        <taxon>Trypanosomatida</taxon>
        <taxon>Trypanosomatidae</taxon>
        <taxon>Novymonas</taxon>
    </lineage>
</organism>
<feature type="transmembrane region" description="Helical" evidence="10">
    <location>
        <begin position="282"/>
        <end position="302"/>
    </location>
</feature>
<keyword evidence="5 10" id="KW-0812">Transmembrane</keyword>
<dbReference type="PANTHER" id="PTHR13038">
    <property type="entry name" value="APG9 AUTOPHAGY 9"/>
    <property type="match status" value="1"/>
</dbReference>
<evidence type="ECO:0000256" key="7">
    <source>
        <dbReference type="ARBA" id="ARBA00023006"/>
    </source>
</evidence>
<keyword evidence="8 10" id="KW-0445">Lipid transport</keyword>
<keyword evidence="13" id="KW-1185">Reference proteome</keyword>
<dbReference type="GO" id="GO:0005776">
    <property type="term" value="C:autophagosome"/>
    <property type="evidence" value="ECO:0007669"/>
    <property type="project" value="TreeGrafter"/>
</dbReference>
<comment type="function">
    <text evidence="10">Phospholipid scramblase involved in autophagy. Cycles between the preautophagosomal structure/phagophore assembly site (PAS) and the cytoplasmic vesicle pool and supplies membrane for the growing autophagosome. Lipid scramblase activity plays a key role in preautophagosomal structure/phagophore assembly by distributing the phospholipids that arrive through ATG2 from the cytoplasmic to the luminal leaflet of the bilayer, thereby driving autophagosomal membrane expansion.</text>
</comment>
<feature type="transmembrane region" description="Helical" evidence="10">
    <location>
        <begin position="108"/>
        <end position="126"/>
    </location>
</feature>
<evidence type="ECO:0000256" key="11">
    <source>
        <dbReference type="SAM" id="MobiDB-lite"/>
    </source>
</evidence>
<accession>A0AAW0F5E8</accession>
<comment type="similarity">
    <text evidence="2 10">Belongs to the ATG9 family.</text>
</comment>
<dbReference type="PANTHER" id="PTHR13038:SF10">
    <property type="entry name" value="AUTOPHAGY-RELATED PROTEIN 9"/>
    <property type="match status" value="1"/>
</dbReference>
<evidence type="ECO:0000256" key="4">
    <source>
        <dbReference type="ARBA" id="ARBA00022448"/>
    </source>
</evidence>
<evidence type="ECO:0000256" key="1">
    <source>
        <dbReference type="ARBA" id="ARBA00004511"/>
    </source>
</evidence>
<keyword evidence="6 10" id="KW-1133">Transmembrane helix</keyword>
<dbReference type="Proteomes" id="UP001430356">
    <property type="component" value="Unassembled WGS sequence"/>
</dbReference>
<feature type="transmembrane region" description="Helical" evidence="10">
    <location>
        <begin position="393"/>
        <end position="416"/>
    </location>
</feature>
<dbReference type="InterPro" id="IPR007241">
    <property type="entry name" value="Autophagy-rel_prot_9"/>
</dbReference>
<feature type="transmembrane region" description="Helical" evidence="10">
    <location>
        <begin position="44"/>
        <end position="68"/>
    </location>
</feature>
<feature type="compositionally biased region" description="Basic and acidic residues" evidence="11">
    <location>
        <begin position="712"/>
        <end position="722"/>
    </location>
</feature>
<evidence type="ECO:0000256" key="5">
    <source>
        <dbReference type="ARBA" id="ARBA00022692"/>
    </source>
</evidence>
<evidence type="ECO:0000256" key="9">
    <source>
        <dbReference type="ARBA" id="ARBA00023136"/>
    </source>
</evidence>
<feature type="transmembrane region" description="Helical" evidence="10">
    <location>
        <begin position="466"/>
        <end position="487"/>
    </location>
</feature>
<gene>
    <name evidence="12" type="ORF">NESM_000247800</name>
</gene>
<dbReference type="EMBL" id="JAECZO010000020">
    <property type="protein sequence ID" value="KAK7201812.1"/>
    <property type="molecule type" value="Genomic_DNA"/>
</dbReference>